<dbReference type="RefSeq" id="WP_179701586.1">
    <property type="nucleotide sequence ID" value="NZ_BAAAHA010000001.1"/>
</dbReference>
<dbReference type="GO" id="GO:0003676">
    <property type="term" value="F:nucleic acid binding"/>
    <property type="evidence" value="ECO:0007669"/>
    <property type="project" value="InterPro"/>
</dbReference>
<dbReference type="PRINTS" id="PR00507">
    <property type="entry name" value="N12N6MTFRASE"/>
</dbReference>
<accession>A0A853DXM6</accession>
<evidence type="ECO:0000313" key="9">
    <source>
        <dbReference type="Proteomes" id="UP000521075"/>
    </source>
</evidence>
<keyword evidence="3" id="KW-0808">Transferase</keyword>
<sequence>MVDDAWDWLSLVDADGPFLSKAALKSSYRSGLPKPDASADDMNATFIAEFDRWSKEWSSATAEEYNASRDRWVEVVLRRLLDWSGNLQLAPAGVEAHSPNSSVAVTAWAALNKDGAPAALVTVVDRTNNLRAVGTDGWSANAIDRMSVLLRQSGVSIGVVTDGRWWALVSAATDVATASGVWDALLWREERPSRDAFLALASFTSIAGGLPELRLPLLFAESIASAEQITEALGDQVRRAVELVLQSMSDVHLRALGQGEKSPLPADPKAVYEGAVTMLMRIVFLLFAEERGLLPEHQLYRGGYAIADLRQQLQRQATETSAEALDHSWEAWHRLLAASNAVYGGASFEDMRMPAYGGSLFDPSRFPWLQATDAQGRLRVRLTDRAMAAVLRAVQTIENGAMQLSFRDLDVEQIGYVYEGLLGYSAEYADEIIVGLKGKSGFEPEIRLLEMEAIAAASTESGDFGLRLSEYLKDAQAHAKPRTPNQLARDYVVVNGVADARTRLRHALLGNDELVARLLPFRGLVRDDLRGFPYVVPTNGLVMTESPQRANTGTHYTPRSLAEEIVLHALEPLVYSPGPLDTENADEWVLKSSAEILDLKVADIAAGSGAFLVAAARYLADRLIEARGNEGLDVSTESGLERWAVREIVARCLYGADINGMAVEMCKLSLWLISMDPGKPFSFVDDRIFHGNSLLGVTSEAQLKAQHINSEKREAKSPLRWFDVDKDIADAARVRRELTSGQVDDADRMRSTRAKRALLDQSKYVISKLRDVADGIIAAGLLEGGKPGRNLEARYDELADALHEAYPANGGAPKRERLDAIIESGLTPTANTGERSWKPLHWILEAPDVLQDGGGFDAIVGNPPFLGGPAPTRAFGLNYREWLRYQVGGGKSGAADLVAYFLLRADSLLRPGRSTFGLITTNTISEGDTREVGLDQVLTAGRHLYRSVKSAPWTPLNANVSCARIWGASWLNVQPICEGERVVAITPQLEAASRVTEAPVRLSANRGICFKGSNVYGDGFVISLEQAQSLVAVDERNASVVFPFPEGKIDLNGSPSQQASRAVINFRRWSEDLAKQFDAPYRHVERKVKPIRATNARKSRRERWWQFGDYAGGMEAAIESLQRVIVLVLHSKTVMPMMLPTGQVFGHALGVFATEDFADLAFLSSVAHHTWAITYGSTLETRIRYTPSDVFETLPRPQKTARMRELGEQLDRDRREIMLRRELGLTTLYNLVHSPNVVGDPDVDLVRAIHLRIDEAVMDAYGWGDIHLQHGFFVHREVERWTVCPAARDEILDRLLKENKRRSEIETRSAPMRSKRAKSFEESVQPEGAMF</sequence>
<evidence type="ECO:0000256" key="2">
    <source>
        <dbReference type="ARBA" id="ARBA00022603"/>
    </source>
</evidence>
<dbReference type="PANTHER" id="PTHR33841:SF1">
    <property type="entry name" value="DNA METHYLTRANSFERASE A"/>
    <property type="match status" value="1"/>
</dbReference>
<reference evidence="8 9" key="1">
    <citation type="submission" date="2020-07" db="EMBL/GenBank/DDBJ databases">
        <title>Sequencing the genomes of 1000 actinobacteria strains.</title>
        <authorList>
            <person name="Klenk H.-P."/>
        </authorList>
    </citation>
    <scope>NUCLEOTIDE SEQUENCE [LARGE SCALE GENOMIC DNA]</scope>
    <source>
        <strain evidence="8 9">DSM 15166</strain>
    </source>
</reference>
<name>A0A853DXM6_9MICO</name>
<evidence type="ECO:0000256" key="1">
    <source>
        <dbReference type="ARBA" id="ARBA00011900"/>
    </source>
</evidence>
<evidence type="ECO:0000259" key="7">
    <source>
        <dbReference type="Pfam" id="PF07669"/>
    </source>
</evidence>
<dbReference type="EC" id="2.1.1.72" evidence="1"/>
<dbReference type="GO" id="GO:0009007">
    <property type="term" value="F:site-specific DNA-methyltransferase (adenine-specific) activity"/>
    <property type="evidence" value="ECO:0007669"/>
    <property type="project" value="UniProtKB-EC"/>
</dbReference>
<dbReference type="SUPFAM" id="SSF53335">
    <property type="entry name" value="S-adenosyl-L-methionine-dependent methyltransferases"/>
    <property type="match status" value="1"/>
</dbReference>
<dbReference type="Gene3D" id="3.40.50.150">
    <property type="entry name" value="Vaccinia Virus protein VP39"/>
    <property type="match status" value="1"/>
</dbReference>
<evidence type="ECO:0000256" key="3">
    <source>
        <dbReference type="ARBA" id="ARBA00022679"/>
    </source>
</evidence>
<dbReference type="PANTHER" id="PTHR33841">
    <property type="entry name" value="DNA METHYLTRANSFERASE YEEA-RELATED"/>
    <property type="match status" value="1"/>
</dbReference>
<comment type="catalytic activity">
    <reaction evidence="5">
        <text>a 2'-deoxyadenosine in DNA + S-adenosyl-L-methionine = an N(6)-methyl-2'-deoxyadenosine in DNA + S-adenosyl-L-homocysteine + H(+)</text>
        <dbReference type="Rhea" id="RHEA:15197"/>
        <dbReference type="Rhea" id="RHEA-COMP:12418"/>
        <dbReference type="Rhea" id="RHEA-COMP:12419"/>
        <dbReference type="ChEBI" id="CHEBI:15378"/>
        <dbReference type="ChEBI" id="CHEBI:57856"/>
        <dbReference type="ChEBI" id="CHEBI:59789"/>
        <dbReference type="ChEBI" id="CHEBI:90615"/>
        <dbReference type="ChEBI" id="CHEBI:90616"/>
        <dbReference type="EC" id="2.1.1.72"/>
    </reaction>
</comment>
<dbReference type="Proteomes" id="UP000521075">
    <property type="component" value="Unassembled WGS sequence"/>
</dbReference>
<dbReference type="InterPro" id="IPR029063">
    <property type="entry name" value="SAM-dependent_MTases_sf"/>
</dbReference>
<keyword evidence="2" id="KW-0489">Methyltransferase</keyword>
<evidence type="ECO:0000313" key="8">
    <source>
        <dbReference type="EMBL" id="NYK11005.1"/>
    </source>
</evidence>
<dbReference type="Pfam" id="PF07669">
    <property type="entry name" value="Eco57I"/>
    <property type="match status" value="1"/>
</dbReference>
<organism evidence="8 9">
    <name type="scientific">Leifsonia naganoensis</name>
    <dbReference type="NCBI Taxonomy" id="150025"/>
    <lineage>
        <taxon>Bacteria</taxon>
        <taxon>Bacillati</taxon>
        <taxon>Actinomycetota</taxon>
        <taxon>Actinomycetes</taxon>
        <taxon>Micrococcales</taxon>
        <taxon>Microbacteriaceae</taxon>
        <taxon>Leifsonia</taxon>
    </lineage>
</organism>
<dbReference type="EMBL" id="JACCHJ010000001">
    <property type="protein sequence ID" value="NYK11005.1"/>
    <property type="molecule type" value="Genomic_DNA"/>
</dbReference>
<evidence type="ECO:0000256" key="4">
    <source>
        <dbReference type="ARBA" id="ARBA00022691"/>
    </source>
</evidence>
<dbReference type="PROSITE" id="PS00092">
    <property type="entry name" value="N6_MTASE"/>
    <property type="match status" value="1"/>
</dbReference>
<dbReference type="InterPro" id="IPR050953">
    <property type="entry name" value="N4_N6_ade-DNA_methylase"/>
</dbReference>
<comment type="caution">
    <text evidence="8">The sequence shown here is derived from an EMBL/GenBank/DDBJ whole genome shotgun (WGS) entry which is preliminary data.</text>
</comment>
<gene>
    <name evidence="8" type="ORF">HNR14_002886</name>
</gene>
<evidence type="ECO:0000256" key="6">
    <source>
        <dbReference type="SAM" id="MobiDB-lite"/>
    </source>
</evidence>
<dbReference type="GO" id="GO:0032259">
    <property type="term" value="P:methylation"/>
    <property type="evidence" value="ECO:0007669"/>
    <property type="project" value="UniProtKB-KW"/>
</dbReference>
<proteinExistence type="predicted"/>
<dbReference type="InterPro" id="IPR011639">
    <property type="entry name" value="MethylTrfase_TaqI-like_dom"/>
</dbReference>
<protein>
    <recommendedName>
        <fullName evidence="1">site-specific DNA-methyltransferase (adenine-specific)</fullName>
        <ecNumber evidence="1">2.1.1.72</ecNumber>
    </recommendedName>
</protein>
<feature type="region of interest" description="Disordered" evidence="6">
    <location>
        <begin position="1303"/>
        <end position="1331"/>
    </location>
</feature>
<dbReference type="GO" id="GO:0006304">
    <property type="term" value="P:DNA modification"/>
    <property type="evidence" value="ECO:0007669"/>
    <property type="project" value="InterPro"/>
</dbReference>
<dbReference type="InterPro" id="IPR002052">
    <property type="entry name" value="DNA_methylase_N6_adenine_CS"/>
</dbReference>
<keyword evidence="9" id="KW-1185">Reference proteome</keyword>
<evidence type="ECO:0000256" key="5">
    <source>
        <dbReference type="ARBA" id="ARBA00047942"/>
    </source>
</evidence>
<keyword evidence="4" id="KW-0949">S-adenosyl-L-methionine</keyword>
<feature type="domain" description="Type II methyltransferase M.TaqI-like" evidence="7">
    <location>
        <begin position="652"/>
        <end position="926"/>
    </location>
</feature>